<dbReference type="Proteomes" id="UP000013085">
    <property type="component" value="Unassembled WGS sequence"/>
</dbReference>
<dbReference type="InterPro" id="IPR015943">
    <property type="entry name" value="WD40/YVTN_repeat-like_dom_sf"/>
</dbReference>
<dbReference type="Gene3D" id="2.60.120.560">
    <property type="entry name" value="Exo-inulinase, domain 1"/>
    <property type="match status" value="1"/>
</dbReference>
<evidence type="ECO:0000313" key="2">
    <source>
        <dbReference type="Proteomes" id="UP000013085"/>
    </source>
</evidence>
<name>A0A0E2HGN5_9FIRM</name>
<proteinExistence type="predicted"/>
<organism evidence="1 2">
    <name type="scientific">[Clostridium] clostridioforme 90A8</name>
    <dbReference type="NCBI Taxonomy" id="999408"/>
    <lineage>
        <taxon>Bacteria</taxon>
        <taxon>Bacillati</taxon>
        <taxon>Bacillota</taxon>
        <taxon>Clostridia</taxon>
        <taxon>Lachnospirales</taxon>
        <taxon>Lachnospiraceae</taxon>
        <taxon>Enterocloster</taxon>
    </lineage>
</organism>
<dbReference type="InterPro" id="IPR034641">
    <property type="entry name" value="RGL11"/>
</dbReference>
<comment type="caution">
    <text evidence="1">The sequence shown here is derived from an EMBL/GenBank/DDBJ whole genome shotgun (WGS) entry which is preliminary data.</text>
</comment>
<evidence type="ECO:0008006" key="3">
    <source>
        <dbReference type="Google" id="ProtNLM"/>
    </source>
</evidence>
<sequence length="677" mass="77670">MKRDVILRREDFRDFPKGEFPYDRDHTAVGEYHYIVEEGYRGTWYDPVCNYTYNGTGPTWIITEYQGVHYMESMRIEKNRPHRTFPTLETGEKEWGEYTVSVKLRRLSTKGAAGIVFCLRDSIDTLAFCLENRDRAVLSYRHKEEITTLAEAEFPHSCDDFYRLEAVCHEGCVDCRIDGCLLFSVTAEQALRGGRVGITADCPTQFTDFETMVSEEEFQAIKGRRRQELEQEKKEMASHPSMKLWKTIDLQDFGTSRQVRFGHLTGTKEWFVVLAQMQKRVSRDAYGFISCLTAIDLEGRVLWQLGEPSVNTKVLGKVSADMPFQIYDIDGDGKDEVIVGRNFELQILEGATGRIKKSVKTPLSDDDDRELIGVPYQVYAFDRINPDGIRICNFRGKDRPADILIKDRYCRVYALDENLNLLWKYRSPKNTGHCPLPADINGDGRDEVLVGYTMLDADGRELWAYPITDDHTDEIVVGKFRGDGKGYFACVSGTQGFFIGDFHGNIITRDLIGHAQRVSVANYCPERPGFELAVVNFWGHQGVIYLYDSDGKELWEMENRMNGNILCPVNWDGSGQELLLINADPYDGGLMNGQGVRSVSFPDDGHPTLCCEALDLTGDERDELVVWDYHSMYIYTQEDNPRPQIYHPVKFPVYNASNYRGEFAYPDRFYLDFREKD</sequence>
<dbReference type="PATRIC" id="fig|999408.3.peg.173"/>
<dbReference type="PANTHER" id="PTHR43118">
    <property type="entry name" value="RHAMNOGALACTURONAN LYASE (EUROFUNG)"/>
    <property type="match status" value="1"/>
</dbReference>
<accession>A0A0E2HGN5</accession>
<dbReference type="EMBL" id="AGYR01000001">
    <property type="protein sequence ID" value="ENZ20229.1"/>
    <property type="molecule type" value="Genomic_DNA"/>
</dbReference>
<dbReference type="Gene3D" id="2.130.10.10">
    <property type="entry name" value="YVTN repeat-like/Quinoprotein amine dehydrogenase"/>
    <property type="match status" value="1"/>
</dbReference>
<reference evidence="1 2" key="1">
    <citation type="submission" date="2013-01" db="EMBL/GenBank/DDBJ databases">
        <title>The Genome Sequence of Clostridium clostridioforme 90A8.</title>
        <authorList>
            <consortium name="The Broad Institute Genome Sequencing Platform"/>
            <person name="Earl A."/>
            <person name="Ward D."/>
            <person name="Feldgarden M."/>
            <person name="Gevers D."/>
            <person name="Courvalin P."/>
            <person name="Lambert T."/>
            <person name="Walker B."/>
            <person name="Young S.K."/>
            <person name="Zeng Q."/>
            <person name="Gargeya S."/>
            <person name="Fitzgerald M."/>
            <person name="Haas B."/>
            <person name="Abouelleil A."/>
            <person name="Alvarado L."/>
            <person name="Arachchi H.M."/>
            <person name="Berlin A.M."/>
            <person name="Chapman S.B."/>
            <person name="Dewar J."/>
            <person name="Goldberg J."/>
            <person name="Griggs A."/>
            <person name="Gujja S."/>
            <person name="Hansen M."/>
            <person name="Howarth C."/>
            <person name="Imamovic A."/>
            <person name="Larimer J."/>
            <person name="McCowan C."/>
            <person name="Murphy C."/>
            <person name="Neiman D."/>
            <person name="Pearson M."/>
            <person name="Priest M."/>
            <person name="Roberts A."/>
            <person name="Saif S."/>
            <person name="Shea T."/>
            <person name="Sisk P."/>
            <person name="Sykes S."/>
            <person name="Wortman J."/>
            <person name="Nusbaum C."/>
            <person name="Birren B."/>
        </authorList>
    </citation>
    <scope>NUCLEOTIDE SEQUENCE [LARGE SCALE GENOMIC DNA]</scope>
    <source>
        <strain evidence="1 2">90A8</strain>
    </source>
</reference>
<dbReference type="InterPro" id="IPR028994">
    <property type="entry name" value="Integrin_alpha_N"/>
</dbReference>
<dbReference type="AlphaFoldDB" id="A0A0E2HGN5"/>
<dbReference type="RefSeq" id="WP_002593192.1">
    <property type="nucleotide sequence ID" value="NZ_KB850976.1"/>
</dbReference>
<gene>
    <name evidence="1" type="ORF">HMPREF1090_00158</name>
</gene>
<dbReference type="PANTHER" id="PTHR43118:SF1">
    <property type="entry name" value="RHAMNOGALACTURONAN LYASE (EUROFUNG)"/>
    <property type="match status" value="1"/>
</dbReference>
<dbReference type="SUPFAM" id="SSF69318">
    <property type="entry name" value="Integrin alpha N-terminal domain"/>
    <property type="match status" value="1"/>
</dbReference>
<evidence type="ECO:0000313" key="1">
    <source>
        <dbReference type="EMBL" id="ENZ20229.1"/>
    </source>
</evidence>
<protein>
    <recommendedName>
        <fullName evidence="3">Rhamnogalacturonan I lyase beta-sheet domain-containing protein</fullName>
    </recommendedName>
</protein>
<dbReference type="HOGENOM" id="CLU_407543_0_0_9"/>